<dbReference type="GO" id="GO:0000976">
    <property type="term" value="F:transcription cis-regulatory region binding"/>
    <property type="evidence" value="ECO:0007669"/>
    <property type="project" value="TreeGrafter"/>
</dbReference>
<keyword evidence="2" id="KW-0805">Transcription regulation</keyword>
<protein>
    <submittedName>
        <fullName evidence="6">LysR family transcriptional regulator</fullName>
    </submittedName>
</protein>
<dbReference type="Proteomes" id="UP000019486">
    <property type="component" value="Unassembled WGS sequence"/>
</dbReference>
<evidence type="ECO:0000256" key="4">
    <source>
        <dbReference type="ARBA" id="ARBA00023163"/>
    </source>
</evidence>
<dbReference type="PANTHER" id="PTHR30126">
    <property type="entry name" value="HTH-TYPE TRANSCRIPTIONAL REGULATOR"/>
    <property type="match status" value="1"/>
</dbReference>
<evidence type="ECO:0000259" key="5">
    <source>
        <dbReference type="PROSITE" id="PS50931"/>
    </source>
</evidence>
<evidence type="ECO:0000256" key="2">
    <source>
        <dbReference type="ARBA" id="ARBA00023015"/>
    </source>
</evidence>
<dbReference type="STRING" id="1385369.N825_13950"/>
<dbReference type="InterPro" id="IPR036388">
    <property type="entry name" value="WH-like_DNA-bd_sf"/>
</dbReference>
<dbReference type="SUPFAM" id="SSF46785">
    <property type="entry name" value="Winged helix' DNA-binding domain"/>
    <property type="match status" value="1"/>
</dbReference>
<dbReference type="InterPro" id="IPR005119">
    <property type="entry name" value="LysR_subst-bd"/>
</dbReference>
<dbReference type="SUPFAM" id="SSF53850">
    <property type="entry name" value="Periplasmic binding protein-like II"/>
    <property type="match status" value="1"/>
</dbReference>
<keyword evidence="3" id="KW-0238">DNA-binding</keyword>
<dbReference type="AlphaFoldDB" id="W9H0S2"/>
<dbReference type="Gene3D" id="3.40.190.10">
    <property type="entry name" value="Periplasmic binding protein-like II"/>
    <property type="match status" value="2"/>
</dbReference>
<reference evidence="6 7" key="1">
    <citation type="submission" date="2013-08" db="EMBL/GenBank/DDBJ databases">
        <title>The genome sequence of Skermanella stibiiresistens.</title>
        <authorList>
            <person name="Zhu W."/>
            <person name="Wang G."/>
        </authorList>
    </citation>
    <scope>NUCLEOTIDE SEQUENCE [LARGE SCALE GENOMIC DNA]</scope>
    <source>
        <strain evidence="6 7">SB22</strain>
    </source>
</reference>
<keyword evidence="4" id="KW-0804">Transcription</keyword>
<dbReference type="Pfam" id="PF00126">
    <property type="entry name" value="HTH_1"/>
    <property type="match status" value="1"/>
</dbReference>
<dbReference type="PROSITE" id="PS50931">
    <property type="entry name" value="HTH_LYSR"/>
    <property type="match status" value="1"/>
</dbReference>
<evidence type="ECO:0000313" key="7">
    <source>
        <dbReference type="Proteomes" id="UP000019486"/>
    </source>
</evidence>
<name>W9H0S2_9PROT</name>
<dbReference type="PANTHER" id="PTHR30126:SF77">
    <property type="entry name" value="TRANSCRIPTIONAL REGULATORY PROTEIN"/>
    <property type="match status" value="1"/>
</dbReference>
<dbReference type="EMBL" id="AVFL01000019">
    <property type="protein sequence ID" value="EWY38307.1"/>
    <property type="molecule type" value="Genomic_DNA"/>
</dbReference>
<sequence>MNIRFLETAICLDELRNFRATADRLNITPAAISNRIAAMEQELGFRLFDRDSRDVRPTAEGSMFVGGARDIVDRYYDLIRSLHPVQEIAGTVRIGFLPSMAQALLPGIVGVLQKEFPNVRFSITTDTSTTMLQKLEAREIDAAICIAPPVTAGFRVVDLCSLGMFWIADPRILTHAPDETLTIEDLLSYPIISYAVGTHNHKRLMAYFADTLSEVSIVHHSNSLATTINLVSMGMGISVLPPVSIQRELRDGSLCVLKVRPAFPPTKYSMIQLDRDDEGLGGLVTKIAREVTAGFCGLYDDSLATVI</sequence>
<dbReference type="InterPro" id="IPR036390">
    <property type="entry name" value="WH_DNA-bd_sf"/>
</dbReference>
<keyword evidence="7" id="KW-1185">Reference proteome</keyword>
<dbReference type="InterPro" id="IPR000847">
    <property type="entry name" value="LysR_HTH_N"/>
</dbReference>
<feature type="domain" description="HTH lysR-type" evidence="5">
    <location>
        <begin position="1"/>
        <end position="58"/>
    </location>
</feature>
<accession>W9H0S2</accession>
<dbReference type="Pfam" id="PF03466">
    <property type="entry name" value="LysR_substrate"/>
    <property type="match status" value="1"/>
</dbReference>
<evidence type="ECO:0000256" key="3">
    <source>
        <dbReference type="ARBA" id="ARBA00023125"/>
    </source>
</evidence>
<evidence type="ECO:0000256" key="1">
    <source>
        <dbReference type="ARBA" id="ARBA00009437"/>
    </source>
</evidence>
<dbReference type="GO" id="GO:0003700">
    <property type="term" value="F:DNA-binding transcription factor activity"/>
    <property type="evidence" value="ECO:0007669"/>
    <property type="project" value="InterPro"/>
</dbReference>
<organism evidence="6 7">
    <name type="scientific">Skermanella stibiiresistens SB22</name>
    <dbReference type="NCBI Taxonomy" id="1385369"/>
    <lineage>
        <taxon>Bacteria</taxon>
        <taxon>Pseudomonadati</taxon>
        <taxon>Pseudomonadota</taxon>
        <taxon>Alphaproteobacteria</taxon>
        <taxon>Rhodospirillales</taxon>
        <taxon>Azospirillaceae</taxon>
        <taxon>Skermanella</taxon>
    </lineage>
</organism>
<dbReference type="RefSeq" id="WP_037457419.1">
    <property type="nucleotide sequence ID" value="NZ_AVFL01000019.1"/>
</dbReference>
<dbReference type="CDD" id="cd05466">
    <property type="entry name" value="PBP2_LTTR_substrate"/>
    <property type="match status" value="1"/>
</dbReference>
<comment type="similarity">
    <text evidence="1">Belongs to the LysR transcriptional regulatory family.</text>
</comment>
<gene>
    <name evidence="6" type="ORF">N825_13950</name>
</gene>
<proteinExistence type="inferred from homology"/>
<dbReference type="Gene3D" id="1.10.10.10">
    <property type="entry name" value="Winged helix-like DNA-binding domain superfamily/Winged helix DNA-binding domain"/>
    <property type="match status" value="1"/>
</dbReference>
<dbReference type="OrthoDB" id="9791253at2"/>
<comment type="caution">
    <text evidence="6">The sequence shown here is derived from an EMBL/GenBank/DDBJ whole genome shotgun (WGS) entry which is preliminary data.</text>
</comment>
<evidence type="ECO:0000313" key="6">
    <source>
        <dbReference type="EMBL" id="EWY38307.1"/>
    </source>
</evidence>